<proteinExistence type="predicted"/>
<evidence type="ECO:0000313" key="2">
    <source>
        <dbReference type="Proteomes" id="UP000076532"/>
    </source>
</evidence>
<dbReference type="Proteomes" id="UP000076532">
    <property type="component" value="Unassembled WGS sequence"/>
</dbReference>
<dbReference type="AlphaFoldDB" id="A0A165Z403"/>
<gene>
    <name evidence="1" type="ORF">FIBSPDRAFT_963295</name>
</gene>
<protein>
    <submittedName>
        <fullName evidence="1">Uncharacterized protein</fullName>
    </submittedName>
</protein>
<dbReference type="EMBL" id="KV417684">
    <property type="protein sequence ID" value="KZP10204.1"/>
    <property type="molecule type" value="Genomic_DNA"/>
</dbReference>
<reference evidence="1 2" key="1">
    <citation type="journal article" date="2016" name="Mol. Biol. Evol.">
        <title>Comparative Genomics of Early-Diverging Mushroom-Forming Fungi Provides Insights into the Origins of Lignocellulose Decay Capabilities.</title>
        <authorList>
            <person name="Nagy L.G."/>
            <person name="Riley R."/>
            <person name="Tritt A."/>
            <person name="Adam C."/>
            <person name="Daum C."/>
            <person name="Floudas D."/>
            <person name="Sun H."/>
            <person name="Yadav J.S."/>
            <person name="Pangilinan J."/>
            <person name="Larsson K.H."/>
            <person name="Matsuura K."/>
            <person name="Barry K."/>
            <person name="Labutti K."/>
            <person name="Kuo R."/>
            <person name="Ohm R.A."/>
            <person name="Bhattacharya S.S."/>
            <person name="Shirouzu T."/>
            <person name="Yoshinaga Y."/>
            <person name="Martin F.M."/>
            <person name="Grigoriev I.V."/>
            <person name="Hibbett D.S."/>
        </authorList>
    </citation>
    <scope>NUCLEOTIDE SEQUENCE [LARGE SCALE GENOMIC DNA]</scope>
    <source>
        <strain evidence="1 2">CBS 109695</strain>
    </source>
</reference>
<evidence type="ECO:0000313" key="1">
    <source>
        <dbReference type="EMBL" id="KZP10204.1"/>
    </source>
</evidence>
<sequence>MRHRYCKPPSVRATVTVARFVSRTPSSGHSSACITVSYSVMIRSRCVRNRPKLEPEAGVHDATW</sequence>
<organism evidence="1 2">
    <name type="scientific">Athelia psychrophila</name>
    <dbReference type="NCBI Taxonomy" id="1759441"/>
    <lineage>
        <taxon>Eukaryota</taxon>
        <taxon>Fungi</taxon>
        <taxon>Dikarya</taxon>
        <taxon>Basidiomycota</taxon>
        <taxon>Agaricomycotina</taxon>
        <taxon>Agaricomycetes</taxon>
        <taxon>Agaricomycetidae</taxon>
        <taxon>Atheliales</taxon>
        <taxon>Atheliaceae</taxon>
        <taxon>Athelia</taxon>
    </lineage>
</organism>
<name>A0A165Z403_9AGAM</name>
<keyword evidence="2" id="KW-1185">Reference proteome</keyword>
<accession>A0A165Z403</accession>